<dbReference type="EMBL" id="CAJPEV010001355">
    <property type="protein sequence ID" value="CAG0892213.1"/>
    <property type="molecule type" value="Genomic_DNA"/>
</dbReference>
<keyword evidence="4 6" id="KW-0472">Membrane</keyword>
<organism evidence="7">
    <name type="scientific">Darwinula stevensoni</name>
    <dbReference type="NCBI Taxonomy" id="69355"/>
    <lineage>
        <taxon>Eukaryota</taxon>
        <taxon>Metazoa</taxon>
        <taxon>Ecdysozoa</taxon>
        <taxon>Arthropoda</taxon>
        <taxon>Crustacea</taxon>
        <taxon>Oligostraca</taxon>
        <taxon>Ostracoda</taxon>
        <taxon>Podocopa</taxon>
        <taxon>Podocopida</taxon>
        <taxon>Darwinulocopina</taxon>
        <taxon>Darwinuloidea</taxon>
        <taxon>Darwinulidae</taxon>
        <taxon>Darwinula</taxon>
    </lineage>
</organism>
<feature type="region of interest" description="Disordered" evidence="5">
    <location>
        <begin position="1"/>
        <end position="74"/>
    </location>
</feature>
<dbReference type="GO" id="GO:0016020">
    <property type="term" value="C:membrane"/>
    <property type="evidence" value="ECO:0007669"/>
    <property type="project" value="UniProtKB-SubCell"/>
</dbReference>
<dbReference type="Proteomes" id="UP000677054">
    <property type="component" value="Unassembled WGS sequence"/>
</dbReference>
<keyword evidence="8" id="KW-1185">Reference proteome</keyword>
<accession>A0A7R8XG38</accession>
<feature type="transmembrane region" description="Helical" evidence="6">
    <location>
        <begin position="94"/>
        <end position="112"/>
    </location>
</feature>
<dbReference type="EMBL" id="LR900872">
    <property type="protein sequence ID" value="CAD7247149.1"/>
    <property type="molecule type" value="Genomic_DNA"/>
</dbReference>
<evidence type="ECO:0000256" key="6">
    <source>
        <dbReference type="SAM" id="Phobius"/>
    </source>
</evidence>
<protein>
    <submittedName>
        <fullName evidence="7">Uncharacterized protein</fullName>
    </submittedName>
</protein>
<keyword evidence="2 6" id="KW-0812">Transmembrane</keyword>
<evidence type="ECO:0000256" key="1">
    <source>
        <dbReference type="ARBA" id="ARBA00004141"/>
    </source>
</evidence>
<gene>
    <name evidence="7" type="ORF">DSTB1V02_LOCUS6983</name>
</gene>
<reference evidence="7" key="1">
    <citation type="submission" date="2020-11" db="EMBL/GenBank/DDBJ databases">
        <authorList>
            <person name="Tran Van P."/>
        </authorList>
    </citation>
    <scope>NUCLEOTIDE SEQUENCE</scope>
</reference>
<comment type="subcellular location">
    <subcellularLocation>
        <location evidence="1">Membrane</location>
        <topology evidence="1">Multi-pass membrane protein</topology>
    </subcellularLocation>
</comment>
<dbReference type="AlphaFoldDB" id="A0A7R8XG38"/>
<evidence type="ECO:0000256" key="5">
    <source>
        <dbReference type="SAM" id="MobiDB-lite"/>
    </source>
</evidence>
<name>A0A7R8XG38_9CRUS</name>
<feature type="transmembrane region" description="Helical" evidence="6">
    <location>
        <begin position="124"/>
        <end position="141"/>
    </location>
</feature>
<sequence>MGDVDRVTQPGGLHREIVHTRSPASYSDDDADGLQNVQQHSRLVEASSHRRDAAGDGPEGSEEENGQRGGEEELFDVEVNNGTLVMRGRDATRIFCGAVLLPTISALVGNLVFDDIKSNIRRTFYGGLLYIAVKGALKIYYKHQLCMRNQQRQILDYREQDHSSAS</sequence>
<dbReference type="OrthoDB" id="5817083at2759"/>
<evidence type="ECO:0000256" key="3">
    <source>
        <dbReference type="ARBA" id="ARBA00022989"/>
    </source>
</evidence>
<evidence type="ECO:0000313" key="8">
    <source>
        <dbReference type="Proteomes" id="UP000677054"/>
    </source>
</evidence>
<evidence type="ECO:0000256" key="2">
    <source>
        <dbReference type="ARBA" id="ARBA00022692"/>
    </source>
</evidence>
<keyword evidence="3 6" id="KW-1133">Transmembrane helix</keyword>
<evidence type="ECO:0000313" key="7">
    <source>
        <dbReference type="EMBL" id="CAD7247149.1"/>
    </source>
</evidence>
<dbReference type="PANTHER" id="PTHR46283">
    <property type="entry name" value="E3 UBIQUITIN-PROTEIN LIGASE MARCH5"/>
    <property type="match status" value="1"/>
</dbReference>
<evidence type="ECO:0000256" key="4">
    <source>
        <dbReference type="ARBA" id="ARBA00023136"/>
    </source>
</evidence>
<proteinExistence type="predicted"/>